<accession>A0A2B7IXA3</accession>
<dbReference type="Proteomes" id="UP000226191">
    <property type="component" value="Unassembled WGS sequence"/>
</dbReference>
<dbReference type="Gene3D" id="2.40.30.10">
    <property type="entry name" value="Translation factors"/>
    <property type="match status" value="1"/>
</dbReference>
<reference evidence="1 4" key="2">
    <citation type="submission" date="2018-08" db="EMBL/GenBank/DDBJ databases">
        <title>Genome sequencing of Cutibacterium acnes KCOM 1315.</title>
        <authorList>
            <person name="Kook J.-K."/>
            <person name="Park S.-N."/>
            <person name="Lim Y.K."/>
        </authorList>
    </citation>
    <scope>NUCLEOTIDE SEQUENCE [LARGE SCALE GENOMIC DNA]</scope>
    <source>
        <strain evidence="1 4">KCOM 1315</strain>
    </source>
</reference>
<dbReference type="AlphaFoldDB" id="A0A2B7IXA3"/>
<dbReference type="EMBL" id="CP031442">
    <property type="protein sequence ID" value="AXM07211.1"/>
    <property type="molecule type" value="Genomic_DNA"/>
</dbReference>
<organism evidence="2 3">
    <name type="scientific">Cutibacterium acnes</name>
    <name type="common">Propionibacterium acnes</name>
    <dbReference type="NCBI Taxonomy" id="1747"/>
    <lineage>
        <taxon>Bacteria</taxon>
        <taxon>Bacillati</taxon>
        <taxon>Actinomycetota</taxon>
        <taxon>Actinomycetes</taxon>
        <taxon>Propionibacteriales</taxon>
        <taxon>Propionibacteriaceae</taxon>
        <taxon>Cutibacterium</taxon>
    </lineage>
</organism>
<dbReference type="Proteomes" id="UP000256621">
    <property type="component" value="Chromosome"/>
</dbReference>
<dbReference type="EMBL" id="MVCE01000003">
    <property type="protein sequence ID" value="PGF33946.1"/>
    <property type="molecule type" value="Genomic_DNA"/>
</dbReference>
<protein>
    <submittedName>
        <fullName evidence="2">Uncharacterized protein</fullName>
    </submittedName>
</protein>
<evidence type="ECO:0000313" key="3">
    <source>
        <dbReference type="Proteomes" id="UP000226191"/>
    </source>
</evidence>
<dbReference type="RefSeq" id="WP_002518495.1">
    <property type="nucleotide sequence ID" value="NZ_AP019664.1"/>
</dbReference>
<evidence type="ECO:0000313" key="2">
    <source>
        <dbReference type="EMBL" id="PGF33946.1"/>
    </source>
</evidence>
<evidence type="ECO:0000313" key="4">
    <source>
        <dbReference type="Proteomes" id="UP000256621"/>
    </source>
</evidence>
<gene>
    <name evidence="2" type="ORF">B1B09_08650</name>
    <name evidence="1" type="ORF">DXN06_08745</name>
</gene>
<name>A0A2B7IXA3_CUTAC</name>
<sequence>MAKTQCLARIREVRHDIPHVISIDFEPCGMPSITSVDEHVKIVLPSDGSDLRQPVRDDAALPFLRTYTRRRWFEDGSWGIDVLVWP</sequence>
<dbReference type="OrthoDB" id="3291337at2"/>
<dbReference type="GeneID" id="92858158"/>
<reference evidence="2 3" key="1">
    <citation type="submission" date="2017-02" db="EMBL/GenBank/DDBJ databases">
        <title>Prevalence of linear plasmids in Cutibacterium acnes isolates obtained from cancerous prostatic tissue.</title>
        <authorList>
            <person name="Davidsson S."/>
            <person name="Bruggemann H."/>
        </authorList>
    </citation>
    <scope>NUCLEOTIDE SEQUENCE [LARGE SCALE GENOMIC DNA]</scope>
    <source>
        <strain evidence="2 3">11-78</strain>
    </source>
</reference>
<evidence type="ECO:0000313" key="1">
    <source>
        <dbReference type="EMBL" id="AXM07211.1"/>
    </source>
</evidence>
<proteinExistence type="predicted"/>